<protein>
    <submittedName>
        <fullName evidence="2">Alpha/beta hydrolase</fullName>
    </submittedName>
</protein>
<proteinExistence type="predicted"/>
<keyword evidence="2" id="KW-0378">Hydrolase</keyword>
<dbReference type="GO" id="GO:0016787">
    <property type="term" value="F:hydrolase activity"/>
    <property type="evidence" value="ECO:0007669"/>
    <property type="project" value="UniProtKB-KW"/>
</dbReference>
<dbReference type="EMBL" id="JACJSI010000030">
    <property type="protein sequence ID" value="MBD2531112.1"/>
    <property type="molecule type" value="Genomic_DNA"/>
</dbReference>
<dbReference type="Pfam" id="PF07176">
    <property type="entry name" value="DUF1400"/>
    <property type="match status" value="1"/>
</dbReference>
<evidence type="ECO:0000313" key="2">
    <source>
        <dbReference type="EMBL" id="MBD2531112.1"/>
    </source>
</evidence>
<gene>
    <name evidence="2" type="ORF">H6G97_16580</name>
</gene>
<reference evidence="2 3" key="1">
    <citation type="journal article" date="2020" name="ISME J.">
        <title>Comparative genomics reveals insights into cyanobacterial evolution and habitat adaptation.</title>
        <authorList>
            <person name="Chen M.Y."/>
            <person name="Teng W.K."/>
            <person name="Zhao L."/>
            <person name="Hu C.X."/>
            <person name="Zhou Y.K."/>
            <person name="Han B.P."/>
            <person name="Song L.R."/>
            <person name="Shu W.S."/>
        </authorList>
    </citation>
    <scope>NUCLEOTIDE SEQUENCE [LARGE SCALE GENOMIC DNA]</scope>
    <source>
        <strain evidence="2 3">FACHB-838</strain>
    </source>
</reference>
<dbReference type="InterPro" id="IPR010802">
    <property type="entry name" value="DUF1400"/>
</dbReference>
<dbReference type="Proteomes" id="UP000623440">
    <property type="component" value="Unassembled WGS sequence"/>
</dbReference>
<name>A0ABR8DNU2_9NOSO</name>
<evidence type="ECO:0000313" key="3">
    <source>
        <dbReference type="Proteomes" id="UP000623440"/>
    </source>
</evidence>
<feature type="domain" description="DUF1400" evidence="1">
    <location>
        <begin position="31"/>
        <end position="104"/>
    </location>
</feature>
<accession>A0ABR8DNU2</accession>
<organism evidence="2 3">
    <name type="scientific">Nostoc flagelliforme FACHB-838</name>
    <dbReference type="NCBI Taxonomy" id="2692904"/>
    <lineage>
        <taxon>Bacteria</taxon>
        <taxon>Bacillati</taxon>
        <taxon>Cyanobacteriota</taxon>
        <taxon>Cyanophyceae</taxon>
        <taxon>Nostocales</taxon>
        <taxon>Nostocaceae</taxon>
        <taxon>Nostoc</taxon>
    </lineage>
</organism>
<comment type="caution">
    <text evidence="2">The sequence shown here is derived from an EMBL/GenBank/DDBJ whole genome shotgun (WGS) entry which is preliminary data.</text>
</comment>
<sequence length="111" mass="12400">MAHIISKQTVWLLRFFIVGLLPALAANQAVSAERIKFNYGVLERSISISSLETYARTGKMDEDFAVYSQYIDKKQLTQLRQSLLTPINLNQVGVSKYFALASGEVASQLKS</sequence>
<evidence type="ECO:0000259" key="1">
    <source>
        <dbReference type="Pfam" id="PF07176"/>
    </source>
</evidence>
<keyword evidence="3" id="KW-1185">Reference proteome</keyword>
<dbReference type="RefSeq" id="WP_190941822.1">
    <property type="nucleotide sequence ID" value="NZ_JACJSI010000030.1"/>
</dbReference>